<protein>
    <submittedName>
        <fullName evidence="1">Uncharacterized protein</fullName>
    </submittedName>
</protein>
<gene>
    <name evidence="1" type="ORF">C9J01_24190</name>
</gene>
<accession>A0A2T3N6E5</accession>
<name>A0A2T3N6E5_9GAMM</name>
<reference evidence="1 2" key="1">
    <citation type="submission" date="2018-03" db="EMBL/GenBank/DDBJ databases">
        <title>Whole genome sequencing of Histamine producing bacteria.</title>
        <authorList>
            <person name="Butler K."/>
        </authorList>
    </citation>
    <scope>NUCLEOTIDE SEQUENCE [LARGE SCALE GENOMIC DNA]</scope>
    <source>
        <strain evidence="1 2">DSM 19138</strain>
    </source>
</reference>
<proteinExistence type="predicted"/>
<dbReference type="RefSeq" id="WP_107300684.1">
    <property type="nucleotide sequence ID" value="NZ_PYMB01000022.1"/>
</dbReference>
<evidence type="ECO:0000313" key="1">
    <source>
        <dbReference type="EMBL" id="PSW08273.1"/>
    </source>
</evidence>
<dbReference type="AlphaFoldDB" id="A0A2T3N6E5"/>
<sequence length="72" mass="7935">MDEKQKVKDLLVATRFGVSALEMETIINVNRDIALGIIAELKNEGEDIQTFGEEENPAELVLYSIGAIEEGI</sequence>
<dbReference type="EMBL" id="PYMB01000022">
    <property type="protein sequence ID" value="PSW08273.1"/>
    <property type="molecule type" value="Genomic_DNA"/>
</dbReference>
<comment type="caution">
    <text evidence="1">The sequence shown here is derived from an EMBL/GenBank/DDBJ whole genome shotgun (WGS) entry which is preliminary data.</text>
</comment>
<evidence type="ECO:0000313" key="2">
    <source>
        <dbReference type="Proteomes" id="UP000241346"/>
    </source>
</evidence>
<dbReference type="Proteomes" id="UP000241346">
    <property type="component" value="Unassembled WGS sequence"/>
</dbReference>
<dbReference type="OrthoDB" id="5882295at2"/>
<organism evidence="1 2">
    <name type="scientific">Photobacterium rosenbergii</name>
    <dbReference type="NCBI Taxonomy" id="294936"/>
    <lineage>
        <taxon>Bacteria</taxon>
        <taxon>Pseudomonadati</taxon>
        <taxon>Pseudomonadota</taxon>
        <taxon>Gammaproteobacteria</taxon>
        <taxon>Vibrionales</taxon>
        <taxon>Vibrionaceae</taxon>
        <taxon>Photobacterium</taxon>
    </lineage>
</organism>